<keyword evidence="1" id="KW-1133">Transmembrane helix</keyword>
<gene>
    <name evidence="2" type="ORF">ACFQ39_11790</name>
</gene>
<comment type="caution">
    <text evidence="2">The sequence shown here is derived from an EMBL/GenBank/DDBJ whole genome shotgun (WGS) entry which is preliminary data.</text>
</comment>
<dbReference type="RefSeq" id="WP_377179149.1">
    <property type="nucleotide sequence ID" value="NZ_JBHTMY010000003.1"/>
</dbReference>
<evidence type="ECO:0000313" key="2">
    <source>
        <dbReference type="EMBL" id="MFD1316301.1"/>
    </source>
</evidence>
<name>A0ABW3Y589_9FLAO</name>
<keyword evidence="3" id="KW-1185">Reference proteome</keyword>
<feature type="transmembrane region" description="Helical" evidence="1">
    <location>
        <begin position="12"/>
        <end position="30"/>
    </location>
</feature>
<proteinExistence type="predicted"/>
<accession>A0ABW3Y589</accession>
<sequence length="301" mass="33679">MEENASSKNNKILLIALTVLLFLLIGYTFFLSRDHKEALQFLQDEKEQIIGNLTAMEEKYDIAIAKNTSLTDSLSHEKARIVALRDSVLNLKTANASVLRRYRSQIANLQAVNSRLLDEVDSLKMVSNVLIDEKDSLSNQLQVQTNYNDTLKAVNEVLAKKVEIGSALNIKDAQVTALKLRSNGKYTETNKAQKTDAIKVEFRLLENEIAEPGDKEAFIVVQRPNGSVINAKGTVMLKDGSEVKYTEETTINYENAELDVVLFIEDKGEKYEKGTYPIKVFVEGRLVGVTKLELSDSFLGL</sequence>
<protein>
    <recommendedName>
        <fullName evidence="4">HlyD family secretion protein</fullName>
    </recommendedName>
</protein>
<evidence type="ECO:0000256" key="1">
    <source>
        <dbReference type="SAM" id="Phobius"/>
    </source>
</evidence>
<evidence type="ECO:0008006" key="4">
    <source>
        <dbReference type="Google" id="ProtNLM"/>
    </source>
</evidence>
<evidence type="ECO:0000313" key="3">
    <source>
        <dbReference type="Proteomes" id="UP001597201"/>
    </source>
</evidence>
<keyword evidence="1" id="KW-0472">Membrane</keyword>
<keyword evidence="1" id="KW-0812">Transmembrane</keyword>
<reference evidence="3" key="1">
    <citation type="journal article" date="2019" name="Int. J. Syst. Evol. Microbiol.">
        <title>The Global Catalogue of Microorganisms (GCM) 10K type strain sequencing project: providing services to taxonomists for standard genome sequencing and annotation.</title>
        <authorList>
            <consortium name="The Broad Institute Genomics Platform"/>
            <consortium name="The Broad Institute Genome Sequencing Center for Infectious Disease"/>
            <person name="Wu L."/>
            <person name="Ma J."/>
        </authorList>
    </citation>
    <scope>NUCLEOTIDE SEQUENCE [LARGE SCALE GENOMIC DNA]</scope>
    <source>
        <strain evidence="3">CCUG 61485</strain>
    </source>
</reference>
<organism evidence="2 3">
    <name type="scientific">Namhaeicola litoreus</name>
    <dbReference type="NCBI Taxonomy" id="1052145"/>
    <lineage>
        <taxon>Bacteria</taxon>
        <taxon>Pseudomonadati</taxon>
        <taxon>Bacteroidota</taxon>
        <taxon>Flavobacteriia</taxon>
        <taxon>Flavobacteriales</taxon>
        <taxon>Flavobacteriaceae</taxon>
        <taxon>Namhaeicola</taxon>
    </lineage>
</organism>
<dbReference type="Proteomes" id="UP001597201">
    <property type="component" value="Unassembled WGS sequence"/>
</dbReference>
<dbReference type="EMBL" id="JBHTMY010000003">
    <property type="protein sequence ID" value="MFD1316301.1"/>
    <property type="molecule type" value="Genomic_DNA"/>
</dbReference>